<name>A0A8J7K9F6_9FLAO</name>
<gene>
    <name evidence="1" type="ORF">IM532_00915</name>
</gene>
<dbReference type="EMBL" id="JADGIK010000001">
    <property type="protein sequence ID" value="MBF0596035.1"/>
    <property type="molecule type" value="Genomic_DNA"/>
</dbReference>
<proteinExistence type="predicted"/>
<sequence length="278" mass="32116">MTFSFSLFAQQKWVQGNIIIDNSNEIAEGVYVTNKRTKHTTKSNFAGIFFLQAQVNDTIIFQSEWYENRNIILKPLLFSKDQIVVHLGMQTINLGEALISRKLTGILEKDVYLGKKEDDVTRLYRILNVDPDVKPMKDTSALKAGLLDGDIRLTGLDVGRMFDVFSGNLRKRKALIDYESQSYKISEIRSYFGDNYFKIELNIPSYKINEFILTAIKSSENPDLFANQNYFTLQSVLKDYSEKYLSDLFKSRINKDYKEKVTDQELYIGVELDSIPKD</sequence>
<reference evidence="1" key="1">
    <citation type="submission" date="2020-10" db="EMBL/GenBank/DDBJ databases">
        <authorList>
            <person name="Lu T."/>
            <person name="Wang Q."/>
            <person name="Han X."/>
        </authorList>
    </citation>
    <scope>NUCLEOTIDE SEQUENCE</scope>
    <source>
        <strain evidence="1">WQ 117</strain>
    </source>
</reference>
<protein>
    <recommendedName>
        <fullName evidence="3">Carboxypeptidase-like regulatory domain-containing protein</fullName>
    </recommendedName>
</protein>
<evidence type="ECO:0000313" key="1">
    <source>
        <dbReference type="EMBL" id="MBF0596035.1"/>
    </source>
</evidence>
<comment type="caution">
    <text evidence="1">The sequence shown here is derived from an EMBL/GenBank/DDBJ whole genome shotgun (WGS) entry which is preliminary data.</text>
</comment>
<dbReference type="AlphaFoldDB" id="A0A8J7K9F6"/>
<keyword evidence="2" id="KW-1185">Reference proteome</keyword>
<dbReference type="Proteomes" id="UP000608754">
    <property type="component" value="Unassembled WGS sequence"/>
</dbReference>
<accession>A0A8J7K9F6</accession>
<organism evidence="1 2">
    <name type="scientific">Faecalibacter rhinopitheci</name>
    <dbReference type="NCBI Taxonomy" id="2779678"/>
    <lineage>
        <taxon>Bacteria</taxon>
        <taxon>Pseudomonadati</taxon>
        <taxon>Bacteroidota</taxon>
        <taxon>Flavobacteriia</taxon>
        <taxon>Flavobacteriales</taxon>
        <taxon>Weeksellaceae</taxon>
        <taxon>Faecalibacter</taxon>
    </lineage>
</organism>
<evidence type="ECO:0000313" key="2">
    <source>
        <dbReference type="Proteomes" id="UP000608754"/>
    </source>
</evidence>
<evidence type="ECO:0008006" key="3">
    <source>
        <dbReference type="Google" id="ProtNLM"/>
    </source>
</evidence>
<dbReference type="RefSeq" id="WP_194181567.1">
    <property type="nucleotide sequence ID" value="NZ_JADGIK010000001.1"/>
</dbReference>